<organism evidence="5 6">
    <name type="scientific">Thioclava electrotropha</name>
    <dbReference type="NCBI Taxonomy" id="1549850"/>
    <lineage>
        <taxon>Bacteria</taxon>
        <taxon>Pseudomonadati</taxon>
        <taxon>Pseudomonadota</taxon>
        <taxon>Alphaproteobacteria</taxon>
        <taxon>Rhodobacterales</taxon>
        <taxon>Paracoccaceae</taxon>
        <taxon>Thioclava</taxon>
    </lineage>
</organism>
<evidence type="ECO:0000256" key="1">
    <source>
        <dbReference type="ARBA" id="ARBA00009477"/>
    </source>
</evidence>
<dbReference type="NCBIfam" id="TIGR01730">
    <property type="entry name" value="RND_mfp"/>
    <property type="match status" value="1"/>
</dbReference>
<dbReference type="SUPFAM" id="SSF111369">
    <property type="entry name" value="HlyD-like secretion proteins"/>
    <property type="match status" value="1"/>
</dbReference>
<feature type="compositionally biased region" description="Gly residues" evidence="3">
    <location>
        <begin position="435"/>
        <end position="447"/>
    </location>
</feature>
<dbReference type="InterPro" id="IPR006143">
    <property type="entry name" value="RND_pump_MFP"/>
</dbReference>
<dbReference type="Gene3D" id="2.40.420.20">
    <property type="match status" value="1"/>
</dbReference>
<keyword evidence="6" id="KW-1185">Reference proteome</keyword>
<feature type="region of interest" description="Disordered" evidence="3">
    <location>
        <begin position="422"/>
        <end position="469"/>
    </location>
</feature>
<dbReference type="Gene3D" id="1.10.287.470">
    <property type="entry name" value="Helix hairpin bin"/>
    <property type="match status" value="1"/>
</dbReference>
<comment type="similarity">
    <text evidence="1">Belongs to the membrane fusion protein (MFP) (TC 8.A.1) family.</text>
</comment>
<dbReference type="Gene3D" id="2.40.30.170">
    <property type="match status" value="1"/>
</dbReference>
<dbReference type="PANTHER" id="PTHR30469">
    <property type="entry name" value="MULTIDRUG RESISTANCE PROTEIN MDTA"/>
    <property type="match status" value="1"/>
</dbReference>
<proteinExistence type="inferred from homology"/>
<feature type="domain" description="Multidrug resistance protein MdtA-like C-terminal permuted SH3" evidence="4">
    <location>
        <begin position="346"/>
        <end position="396"/>
    </location>
</feature>
<sequence>MVGIGTGLARLAMVAVPSALGVAAIVFAGDLKSLPSPSEANRPATLVRVITLAPIEMIPRVTGYGTVAPVREWRAVARIEGEIRDIAKPLAPGDIVAKDTPLFTIDDSDLKLQRASLEAQVAASKVKDETVRTSLELARSDLALAQDELDRQKTLHDLGRITQPQLDAARRQQLTAQTKVTDLESQLKLNEAEREVLDTQAATIDRSIGFSTITAPFELRVNSLDADLGQYVNRGQVLLSGEGVAAVDISAQFPIGRMGPLLRLAGDGTKVTDLKARVTLPEPEHPIVWKAKVERMGEAIDETTQSAPVVVRVDDPLGQAQAGERPPLRRNMVVAVELAAPKQSLLVVPAEAVAGGTAMVVSEDGTLEMRAVKTSFVSGDLAVIAQGLKAGDKLVVTDPSIAVPGMTVKATEDEARKAEIAAEALGQTATSPQPGSGGGGGGGGGKGAAPEGDAAPSGDSAAKPAGDAQ</sequence>
<accession>A0ABX6YUN9</accession>
<evidence type="ECO:0000259" key="4">
    <source>
        <dbReference type="Pfam" id="PF25967"/>
    </source>
</evidence>
<reference evidence="5 6" key="1">
    <citation type="submission" date="2020-05" db="EMBL/GenBank/DDBJ databases">
        <title>Thioclava electrotropha strain Elox9 finished genome.</title>
        <authorList>
            <person name="Rowe A.R."/>
            <person name="Wilbanks E.G."/>
        </authorList>
    </citation>
    <scope>NUCLEOTIDE SEQUENCE [LARGE SCALE GENOMIC DNA]</scope>
    <source>
        <strain evidence="5 6">Elox9</strain>
    </source>
</reference>
<feature type="coiled-coil region" evidence="2">
    <location>
        <begin position="135"/>
        <end position="200"/>
    </location>
</feature>
<gene>
    <name evidence="5" type="ORF">AKL02_008585</name>
</gene>
<evidence type="ECO:0000256" key="2">
    <source>
        <dbReference type="SAM" id="Coils"/>
    </source>
</evidence>
<dbReference type="Pfam" id="PF25967">
    <property type="entry name" value="RND-MFP_C"/>
    <property type="match status" value="1"/>
</dbReference>
<evidence type="ECO:0000313" key="6">
    <source>
        <dbReference type="Proteomes" id="UP000192422"/>
    </source>
</evidence>
<dbReference type="EMBL" id="CP053562">
    <property type="protein sequence ID" value="QPZ90958.1"/>
    <property type="molecule type" value="Genomic_DNA"/>
</dbReference>
<dbReference type="Gene3D" id="2.40.50.100">
    <property type="match status" value="1"/>
</dbReference>
<keyword evidence="2" id="KW-0175">Coiled coil</keyword>
<name>A0ABX6YUN9_9RHOB</name>
<dbReference type="RefSeq" id="WP_165756925.1">
    <property type="nucleotide sequence ID" value="NZ_CP053562.1"/>
</dbReference>
<evidence type="ECO:0000256" key="3">
    <source>
        <dbReference type="SAM" id="MobiDB-lite"/>
    </source>
</evidence>
<dbReference type="InterPro" id="IPR058627">
    <property type="entry name" value="MdtA-like_C"/>
</dbReference>
<evidence type="ECO:0000313" key="5">
    <source>
        <dbReference type="EMBL" id="QPZ90958.1"/>
    </source>
</evidence>
<protein>
    <submittedName>
        <fullName evidence="5">Efflux RND transporter periplasmic adaptor subunit</fullName>
    </submittedName>
</protein>
<dbReference type="Proteomes" id="UP000192422">
    <property type="component" value="Chromosome"/>
</dbReference>